<dbReference type="EMBL" id="SNXC01000009">
    <property type="protein sequence ID" value="TDO99646.1"/>
    <property type="molecule type" value="Genomic_DNA"/>
</dbReference>
<dbReference type="GO" id="GO:0030170">
    <property type="term" value="F:pyridoxal phosphate binding"/>
    <property type="evidence" value="ECO:0007669"/>
    <property type="project" value="InterPro"/>
</dbReference>
<evidence type="ECO:0000259" key="7">
    <source>
        <dbReference type="Pfam" id="PF00155"/>
    </source>
</evidence>
<dbReference type="GO" id="GO:0008483">
    <property type="term" value="F:transaminase activity"/>
    <property type="evidence" value="ECO:0007669"/>
    <property type="project" value="UniProtKB-KW"/>
</dbReference>
<accession>A0A4R6ME04</accession>
<keyword evidence="9" id="KW-1185">Reference proteome</keyword>
<organism evidence="8 9">
    <name type="scientific">Marinomonas balearica</name>
    <dbReference type="NCBI Taxonomy" id="491947"/>
    <lineage>
        <taxon>Bacteria</taxon>
        <taxon>Pseudomonadati</taxon>
        <taxon>Pseudomonadota</taxon>
        <taxon>Gammaproteobacteria</taxon>
        <taxon>Oceanospirillales</taxon>
        <taxon>Oceanospirillaceae</taxon>
        <taxon>Marinomonas</taxon>
    </lineage>
</organism>
<dbReference type="InterPro" id="IPR015422">
    <property type="entry name" value="PyrdxlP-dep_Trfase_small"/>
</dbReference>
<dbReference type="PANTHER" id="PTHR42790:SF19">
    <property type="entry name" value="KYNURENINE_ALPHA-AMINOADIPATE AMINOTRANSFERASE, MITOCHONDRIAL"/>
    <property type="match status" value="1"/>
</dbReference>
<dbReference type="InterPro" id="IPR004839">
    <property type="entry name" value="Aminotransferase_I/II_large"/>
</dbReference>
<feature type="domain" description="Aminotransferase class I/classII large" evidence="7">
    <location>
        <begin position="56"/>
        <end position="379"/>
    </location>
</feature>
<comment type="caution">
    <text evidence="8">The sequence shown here is derived from an EMBL/GenBank/DDBJ whole genome shotgun (WGS) entry which is preliminary data.</text>
</comment>
<proteinExistence type="inferred from homology"/>
<evidence type="ECO:0000256" key="5">
    <source>
        <dbReference type="ARBA" id="ARBA00022679"/>
    </source>
</evidence>
<dbReference type="PANTHER" id="PTHR42790">
    <property type="entry name" value="AMINOTRANSFERASE"/>
    <property type="match status" value="1"/>
</dbReference>
<evidence type="ECO:0000256" key="4">
    <source>
        <dbReference type="ARBA" id="ARBA00022576"/>
    </source>
</evidence>
<comment type="similarity">
    <text evidence="2">Belongs to the class-I pyridoxal-phosphate-dependent aminotransferase family.</text>
</comment>
<keyword evidence="8" id="KW-0238">DNA-binding</keyword>
<keyword evidence="5" id="KW-0808">Transferase</keyword>
<evidence type="ECO:0000313" key="8">
    <source>
        <dbReference type="EMBL" id="TDO99646.1"/>
    </source>
</evidence>
<comment type="subunit">
    <text evidence="3">Homodimer.</text>
</comment>
<reference evidence="8 9" key="1">
    <citation type="submission" date="2019-03" db="EMBL/GenBank/DDBJ databases">
        <title>Genomic Encyclopedia of Type Strains, Phase III (KMG-III): the genomes of soil and plant-associated and newly described type strains.</title>
        <authorList>
            <person name="Whitman W."/>
        </authorList>
    </citation>
    <scope>NUCLEOTIDE SEQUENCE [LARGE SCALE GENOMIC DNA]</scope>
    <source>
        <strain evidence="8 9">CECT 7378</strain>
    </source>
</reference>
<dbReference type="InterPro" id="IPR015424">
    <property type="entry name" value="PyrdxlP-dep_Trfase"/>
</dbReference>
<dbReference type="InterPro" id="IPR050859">
    <property type="entry name" value="Class-I_PLP-dep_aminotransf"/>
</dbReference>
<dbReference type="Gene3D" id="3.40.640.10">
    <property type="entry name" value="Type I PLP-dependent aspartate aminotransferase-like (Major domain)"/>
    <property type="match status" value="1"/>
</dbReference>
<dbReference type="GO" id="GO:0003677">
    <property type="term" value="F:DNA binding"/>
    <property type="evidence" value="ECO:0007669"/>
    <property type="project" value="UniProtKB-KW"/>
</dbReference>
<evidence type="ECO:0000256" key="6">
    <source>
        <dbReference type="ARBA" id="ARBA00022898"/>
    </source>
</evidence>
<dbReference type="GO" id="GO:1901605">
    <property type="term" value="P:alpha-amino acid metabolic process"/>
    <property type="evidence" value="ECO:0007669"/>
    <property type="project" value="TreeGrafter"/>
</dbReference>
<keyword evidence="4" id="KW-0032">Aminotransferase</keyword>
<dbReference type="CDD" id="cd00609">
    <property type="entry name" value="AAT_like"/>
    <property type="match status" value="1"/>
</dbReference>
<dbReference type="AlphaFoldDB" id="A0A4R6ME04"/>
<gene>
    <name evidence="8" type="ORF">DFP79_0633</name>
</gene>
<keyword evidence="6" id="KW-0663">Pyridoxal phosphate</keyword>
<name>A0A4R6ME04_9GAMM</name>
<protein>
    <submittedName>
        <fullName evidence="8">DNA-binding transcriptional MocR family regulator</fullName>
    </submittedName>
</protein>
<dbReference type="InterPro" id="IPR015421">
    <property type="entry name" value="PyrdxlP-dep_Trfase_major"/>
</dbReference>
<dbReference type="Pfam" id="PF00155">
    <property type="entry name" value="Aminotran_1_2"/>
    <property type="match status" value="1"/>
</dbReference>
<dbReference type="Proteomes" id="UP000294656">
    <property type="component" value="Unassembled WGS sequence"/>
</dbReference>
<evidence type="ECO:0000313" key="9">
    <source>
        <dbReference type="Proteomes" id="UP000294656"/>
    </source>
</evidence>
<dbReference type="SUPFAM" id="SSF53383">
    <property type="entry name" value="PLP-dependent transferases"/>
    <property type="match status" value="1"/>
</dbReference>
<evidence type="ECO:0000256" key="2">
    <source>
        <dbReference type="ARBA" id="ARBA00007441"/>
    </source>
</evidence>
<evidence type="ECO:0000256" key="1">
    <source>
        <dbReference type="ARBA" id="ARBA00001933"/>
    </source>
</evidence>
<evidence type="ECO:0000256" key="3">
    <source>
        <dbReference type="ARBA" id="ARBA00011738"/>
    </source>
</evidence>
<comment type="cofactor">
    <cofactor evidence="1">
        <name>pyridoxal 5'-phosphate</name>
        <dbReference type="ChEBI" id="CHEBI:597326"/>
    </cofactor>
</comment>
<dbReference type="Gene3D" id="3.90.1150.10">
    <property type="entry name" value="Aspartate Aminotransferase, domain 1"/>
    <property type="match status" value="1"/>
</dbReference>
<sequence>MTLIQLVTSQTQKMKASPIREFLRYSQQPDILSLAGGLPDERYMPPYPTLDSVEASQQYGSSEGEILLRQQISDIATERGVLGSVNQVLVTNGSQQALDLISRTVLNDESIILTEQPTYLAAIQAFELQGAQIKEVPSDAFGMDINALRDALDVHKPKAVYLIPNFQNPAGHCYSDQRRKDIAALLDEKDVLLIEDDPYRDLCYDNVDLTPICSYLKSAPWAYMGSFSKVLWPGLRVGYVVASEELIPYLVKIKQVTDLHTNRLAQCIISKYLASGKYPQHIEILQDTYRKKRDVMAQTMATYLTDIVDYSVPAGGMFFWLRLPKNVSSNRVCREALAQKVLVLPGGAFFANPSESDDAYLRLSFSRVSEDDLRHAVRILAGVIKKMMDYE</sequence>
<dbReference type="FunFam" id="3.40.640.10:FF:000053">
    <property type="entry name" value="Aminotransferase, class I"/>
    <property type="match status" value="1"/>
</dbReference>